<name>A0A6J6IA40_9ZZZZ</name>
<sequence>MFDPVRICEILNEEGVRYVVVGGIASVIHGSILPTQDLDLVPDRDDDNLDRLARALNRMDVQIRTSDDPVPVRLDRAFLSNLTVMLNLVGNFGDIDLAFQPSGPLSGYLGWKDHAVELSIAENVQVWVGSLDDIVNSKRAANRPKDLAALPYLESLRDQLRNQMP</sequence>
<dbReference type="InterPro" id="IPR043519">
    <property type="entry name" value="NT_sf"/>
</dbReference>
<dbReference type="AlphaFoldDB" id="A0A6J6IA40"/>
<dbReference type="Pfam" id="PF19502">
    <property type="entry name" value="DUF6036"/>
    <property type="match status" value="1"/>
</dbReference>
<proteinExistence type="predicted"/>
<feature type="domain" description="DUF6036" evidence="1">
    <location>
        <begin position="13"/>
        <end position="148"/>
    </location>
</feature>
<accession>A0A6J6IA40</accession>
<reference evidence="2" key="1">
    <citation type="submission" date="2020-05" db="EMBL/GenBank/DDBJ databases">
        <authorList>
            <person name="Chiriac C."/>
            <person name="Salcher M."/>
            <person name="Ghai R."/>
            <person name="Kavagutti S V."/>
        </authorList>
    </citation>
    <scope>NUCLEOTIDE SEQUENCE</scope>
</reference>
<organism evidence="2">
    <name type="scientific">freshwater metagenome</name>
    <dbReference type="NCBI Taxonomy" id="449393"/>
    <lineage>
        <taxon>unclassified sequences</taxon>
        <taxon>metagenomes</taxon>
        <taxon>ecological metagenomes</taxon>
    </lineage>
</organism>
<gene>
    <name evidence="2" type="ORF">UFOPK1835_01974</name>
</gene>
<protein>
    <submittedName>
        <fullName evidence="2">Unannotated protein</fullName>
    </submittedName>
</protein>
<evidence type="ECO:0000259" key="1">
    <source>
        <dbReference type="Pfam" id="PF19502"/>
    </source>
</evidence>
<dbReference type="InterPro" id="IPR045792">
    <property type="entry name" value="DUF6036"/>
</dbReference>
<dbReference type="SUPFAM" id="SSF81301">
    <property type="entry name" value="Nucleotidyltransferase"/>
    <property type="match status" value="1"/>
</dbReference>
<dbReference type="Gene3D" id="3.30.460.40">
    <property type="match status" value="1"/>
</dbReference>
<dbReference type="EMBL" id="CAEZUP010000123">
    <property type="protein sequence ID" value="CAB4623432.1"/>
    <property type="molecule type" value="Genomic_DNA"/>
</dbReference>
<evidence type="ECO:0000313" key="2">
    <source>
        <dbReference type="EMBL" id="CAB4623432.1"/>
    </source>
</evidence>